<proteinExistence type="predicted"/>
<dbReference type="AlphaFoldDB" id="A0A0F3NJ83"/>
<sequence>MSGGDKPDSVLCSHSSGICIAACLMRLTRATNERSHNALLSLAPGSGYLATACYHEYGALLPHLFTLTPLRGGSFLWP</sequence>
<protein>
    <submittedName>
        <fullName evidence="1">Uncharacterized protein</fullName>
    </submittedName>
</protein>
<organism evidence="1 2">
    <name type="scientific">Anaplasma phagocytophilum str. NCH-1</name>
    <dbReference type="NCBI Taxonomy" id="1359161"/>
    <lineage>
        <taxon>Bacteria</taxon>
        <taxon>Pseudomonadati</taxon>
        <taxon>Pseudomonadota</taxon>
        <taxon>Alphaproteobacteria</taxon>
        <taxon>Rickettsiales</taxon>
        <taxon>Anaplasmataceae</taxon>
        <taxon>Anaplasma</taxon>
        <taxon>phagocytophilum group</taxon>
    </lineage>
</organism>
<dbReference type="Proteomes" id="UP000033754">
    <property type="component" value="Unassembled WGS sequence"/>
</dbReference>
<dbReference type="EMBL" id="LANT01000002">
    <property type="protein sequence ID" value="KJV68070.1"/>
    <property type="molecule type" value="Genomic_DNA"/>
</dbReference>
<evidence type="ECO:0000313" key="2">
    <source>
        <dbReference type="Proteomes" id="UP000033754"/>
    </source>
</evidence>
<gene>
    <name evidence="1" type="ORF">EPHNCH_0436</name>
</gene>
<dbReference type="AntiFam" id="ANF00041">
    <property type="entry name" value="Antisense to RNaseP"/>
</dbReference>
<evidence type="ECO:0000313" key="1">
    <source>
        <dbReference type="EMBL" id="KJV68070.1"/>
    </source>
</evidence>
<comment type="caution">
    <text evidence="1">The sequence shown here is derived from an EMBL/GenBank/DDBJ whole genome shotgun (WGS) entry which is preliminary data.</text>
</comment>
<reference evidence="1 2" key="1">
    <citation type="submission" date="2015-01" db="EMBL/GenBank/DDBJ databases">
        <title>Genome Sequencing of Rickettsiales.</title>
        <authorList>
            <person name="Daugherty S.C."/>
            <person name="Su Q."/>
            <person name="Abolude K."/>
            <person name="Beier-Sexton M."/>
            <person name="Carlyon J.A."/>
            <person name="Carter R."/>
            <person name="Day N.P."/>
            <person name="Dumler S.J."/>
            <person name="Dyachenko V."/>
            <person name="Godinez A."/>
            <person name="Kurtti T.J."/>
            <person name="Lichay M."/>
            <person name="Mullins K.E."/>
            <person name="Ott S."/>
            <person name="Pappas-Brown V."/>
            <person name="Paris D.H."/>
            <person name="Patel P."/>
            <person name="Richards A.L."/>
            <person name="Sadzewicz L."/>
            <person name="Sears K."/>
            <person name="Seidman D."/>
            <person name="Sengamalay N."/>
            <person name="Stenos J."/>
            <person name="Tallon L.J."/>
            <person name="Vincent G."/>
            <person name="Fraser C.M."/>
            <person name="Munderloh U."/>
            <person name="Dunning-Hotopp J.C."/>
        </authorList>
    </citation>
    <scope>NUCLEOTIDE SEQUENCE [LARGE SCALE GENOMIC DNA]</scope>
    <source>
        <strain evidence="1 2">NCH-1</strain>
    </source>
</reference>
<accession>A0A0F3NJ83</accession>
<dbReference type="PATRIC" id="fig|1359161.3.peg.507"/>
<name>A0A0F3NJ83_ANAPH</name>